<evidence type="ECO:0000313" key="3">
    <source>
        <dbReference type="Proteomes" id="UP001152747"/>
    </source>
</evidence>
<name>A0A9P1IMM9_9PELO</name>
<accession>A0A9P1IMM9</accession>
<dbReference type="EMBL" id="CANHGI010000004">
    <property type="protein sequence ID" value="CAI5447694.1"/>
    <property type="molecule type" value="Genomic_DNA"/>
</dbReference>
<gene>
    <name evidence="2" type="ORF">CAMP_LOCUS10331</name>
</gene>
<evidence type="ECO:0000313" key="2">
    <source>
        <dbReference type="EMBL" id="CAI5447694.1"/>
    </source>
</evidence>
<dbReference type="Proteomes" id="UP001152747">
    <property type="component" value="Unassembled WGS sequence"/>
</dbReference>
<comment type="caution">
    <text evidence="2">The sequence shown here is derived from an EMBL/GenBank/DDBJ whole genome shotgun (WGS) entry which is preliminary data.</text>
</comment>
<reference evidence="2" key="1">
    <citation type="submission" date="2022-11" db="EMBL/GenBank/DDBJ databases">
        <authorList>
            <person name="Kikuchi T."/>
        </authorList>
    </citation>
    <scope>NUCLEOTIDE SEQUENCE</scope>
    <source>
        <strain evidence="2">PS1010</strain>
    </source>
</reference>
<protein>
    <submittedName>
        <fullName evidence="2">Uncharacterized protein</fullName>
    </submittedName>
</protein>
<keyword evidence="3" id="KW-1185">Reference proteome</keyword>
<feature type="compositionally biased region" description="Low complexity" evidence="1">
    <location>
        <begin position="1"/>
        <end position="19"/>
    </location>
</feature>
<feature type="region of interest" description="Disordered" evidence="1">
    <location>
        <begin position="1"/>
        <end position="34"/>
    </location>
</feature>
<evidence type="ECO:0000256" key="1">
    <source>
        <dbReference type="SAM" id="MobiDB-lite"/>
    </source>
</evidence>
<sequence>MCLAISSTQLSSSSSPSPTREGAWPDGDRNTSHESLLELSQINKDVFSPPPGFLNQPRCSESITPSIAAPSSFFAPNLAQAWQRPIKIDLEQVLGSKEAWENAFSTLKV</sequence>
<organism evidence="2 3">
    <name type="scientific">Caenorhabditis angaria</name>
    <dbReference type="NCBI Taxonomy" id="860376"/>
    <lineage>
        <taxon>Eukaryota</taxon>
        <taxon>Metazoa</taxon>
        <taxon>Ecdysozoa</taxon>
        <taxon>Nematoda</taxon>
        <taxon>Chromadorea</taxon>
        <taxon>Rhabditida</taxon>
        <taxon>Rhabditina</taxon>
        <taxon>Rhabditomorpha</taxon>
        <taxon>Rhabditoidea</taxon>
        <taxon>Rhabditidae</taxon>
        <taxon>Peloderinae</taxon>
        <taxon>Caenorhabditis</taxon>
    </lineage>
</organism>
<proteinExistence type="predicted"/>
<dbReference type="AlphaFoldDB" id="A0A9P1IMM9"/>